<name>A0A8H7T004_9FUNG</name>
<evidence type="ECO:0000256" key="3">
    <source>
        <dbReference type="ARBA" id="ARBA00022603"/>
    </source>
</evidence>
<proteinExistence type="predicted"/>
<protein>
    <recommendedName>
        <fullName evidence="2">[histone H3]-lysine(4) N-trimethyltransferase</fullName>
        <ecNumber evidence="2">2.1.1.354</ecNumber>
    </recommendedName>
</protein>
<dbReference type="PANTHER" id="PTHR45814:SF2">
    <property type="entry name" value="HISTONE-LYSINE N-METHYLTRANSFERASE SETD1"/>
    <property type="match status" value="1"/>
</dbReference>
<comment type="catalytic activity">
    <reaction evidence="9">
        <text>N(6)-methyl-L-lysyl(4)-[histone H3] + S-adenosyl-L-methionine = N(6),N(6)-dimethyl-L-lysyl(4)-[histone H3] + S-adenosyl-L-homocysteine + H(+)</text>
        <dbReference type="Rhea" id="RHEA:60268"/>
        <dbReference type="Rhea" id="RHEA-COMP:15540"/>
        <dbReference type="Rhea" id="RHEA-COMP:15543"/>
        <dbReference type="ChEBI" id="CHEBI:15378"/>
        <dbReference type="ChEBI" id="CHEBI:57856"/>
        <dbReference type="ChEBI" id="CHEBI:59789"/>
        <dbReference type="ChEBI" id="CHEBI:61929"/>
        <dbReference type="ChEBI" id="CHEBI:61976"/>
    </reaction>
</comment>
<organism evidence="14 15">
    <name type="scientific">Thamnidium elegans</name>
    <dbReference type="NCBI Taxonomy" id="101142"/>
    <lineage>
        <taxon>Eukaryota</taxon>
        <taxon>Fungi</taxon>
        <taxon>Fungi incertae sedis</taxon>
        <taxon>Mucoromycota</taxon>
        <taxon>Mucoromycotina</taxon>
        <taxon>Mucoromycetes</taxon>
        <taxon>Mucorales</taxon>
        <taxon>Mucorineae</taxon>
        <taxon>Mucoraceae</taxon>
        <taxon>Thamnidium</taxon>
    </lineage>
</organism>
<evidence type="ECO:0000256" key="9">
    <source>
        <dbReference type="ARBA" id="ARBA00047583"/>
    </source>
</evidence>
<dbReference type="GO" id="GO:0140999">
    <property type="term" value="F:histone H3K4 trimethyltransferase activity"/>
    <property type="evidence" value="ECO:0007669"/>
    <property type="project" value="UniProtKB-EC"/>
</dbReference>
<dbReference type="GO" id="GO:0048188">
    <property type="term" value="C:Set1C/COMPASS complex"/>
    <property type="evidence" value="ECO:0007669"/>
    <property type="project" value="TreeGrafter"/>
</dbReference>
<keyword evidence="5" id="KW-0949">S-adenosyl-L-methionine</keyword>
<evidence type="ECO:0000256" key="7">
    <source>
        <dbReference type="ARBA" id="ARBA00023242"/>
    </source>
</evidence>
<feature type="compositionally biased region" description="Acidic residues" evidence="11">
    <location>
        <begin position="351"/>
        <end position="363"/>
    </location>
</feature>
<dbReference type="EMBL" id="JAEPRE010000005">
    <property type="protein sequence ID" value="KAG2237558.1"/>
    <property type="molecule type" value="Genomic_DNA"/>
</dbReference>
<dbReference type="InterPro" id="IPR003616">
    <property type="entry name" value="Post-SET_dom"/>
</dbReference>
<dbReference type="SMART" id="SM00317">
    <property type="entry name" value="SET"/>
    <property type="match status" value="1"/>
</dbReference>
<evidence type="ECO:0000256" key="8">
    <source>
        <dbReference type="ARBA" id="ARBA00047571"/>
    </source>
</evidence>
<evidence type="ECO:0000256" key="5">
    <source>
        <dbReference type="ARBA" id="ARBA00022691"/>
    </source>
</evidence>
<evidence type="ECO:0000313" key="14">
    <source>
        <dbReference type="EMBL" id="KAG2237558.1"/>
    </source>
</evidence>
<evidence type="ECO:0000256" key="4">
    <source>
        <dbReference type="ARBA" id="ARBA00022679"/>
    </source>
</evidence>
<dbReference type="PROSITE" id="PS50280">
    <property type="entry name" value="SET"/>
    <property type="match status" value="1"/>
</dbReference>
<dbReference type="InterPro" id="IPR001214">
    <property type="entry name" value="SET_dom"/>
</dbReference>
<evidence type="ECO:0000256" key="11">
    <source>
        <dbReference type="SAM" id="MobiDB-lite"/>
    </source>
</evidence>
<dbReference type="Pfam" id="PF00856">
    <property type="entry name" value="SET"/>
    <property type="match status" value="1"/>
</dbReference>
<dbReference type="GO" id="GO:0032259">
    <property type="term" value="P:methylation"/>
    <property type="evidence" value="ECO:0007669"/>
    <property type="project" value="UniProtKB-KW"/>
</dbReference>
<dbReference type="AlphaFoldDB" id="A0A8H7T004"/>
<evidence type="ECO:0000256" key="1">
    <source>
        <dbReference type="ARBA" id="ARBA00004123"/>
    </source>
</evidence>
<keyword evidence="6" id="KW-0156">Chromatin regulator</keyword>
<feature type="domain" description="SET" evidence="12">
    <location>
        <begin position="491"/>
        <end position="608"/>
    </location>
</feature>
<dbReference type="PANTHER" id="PTHR45814">
    <property type="entry name" value="HISTONE-LYSINE N-METHYLTRANSFERASE SETD1"/>
    <property type="match status" value="1"/>
</dbReference>
<feature type="compositionally biased region" description="Basic residues" evidence="11">
    <location>
        <begin position="302"/>
        <end position="325"/>
    </location>
</feature>
<dbReference type="InterPro" id="IPR046341">
    <property type="entry name" value="SET_dom_sf"/>
</dbReference>
<comment type="caution">
    <text evidence="14">The sequence shown here is derived from an EMBL/GenBank/DDBJ whole genome shotgun (WGS) entry which is preliminary data.</text>
</comment>
<comment type="catalytic activity">
    <reaction evidence="8">
        <text>L-lysyl(4)-[histone H3] + 3 S-adenosyl-L-methionine = N(6),N(6),N(6)-trimethyl-L-lysyl(4)-[histone H3] + 3 S-adenosyl-L-homocysteine + 3 H(+)</text>
        <dbReference type="Rhea" id="RHEA:60260"/>
        <dbReference type="Rhea" id="RHEA-COMP:15537"/>
        <dbReference type="Rhea" id="RHEA-COMP:15547"/>
        <dbReference type="ChEBI" id="CHEBI:15378"/>
        <dbReference type="ChEBI" id="CHEBI:29969"/>
        <dbReference type="ChEBI" id="CHEBI:57856"/>
        <dbReference type="ChEBI" id="CHEBI:59789"/>
        <dbReference type="ChEBI" id="CHEBI:61961"/>
        <dbReference type="EC" id="2.1.1.354"/>
    </reaction>
</comment>
<keyword evidence="4" id="KW-0808">Transferase</keyword>
<evidence type="ECO:0000259" key="13">
    <source>
        <dbReference type="PROSITE" id="PS50868"/>
    </source>
</evidence>
<sequence length="628" mass="71418">MIKDAATGGRRARVFFEHGESAKAAVKNGNGRRADAIRIEFDLSEGQKIPEKRPSRWGKAEKGMKSYTKATIARDSLPFVRGAMEELDRLFRPFGVVDIYHDTYHWYILFDSPQRAFEAQQFVHDKNHRVLGYLIELTIPSVDGTHLPVSPKVSQLSFVSTHHAAKHILYQELADIFLKDIKNRIAGPCIYDFLSPSTKKVEPVDSVTNTTAAALESDIVAQALLDPAEEVGHDHSIYKLPRFKRKSVPDAANESEDVDIGGEEGVDSSEDDNDFLGTAPKKQKALKNKQVYEDSDSDAITKKRRAVSNKRKLSKHRRASVPKKKTATEPIKQRSKSFCVPALNSPSSLEVDVDGDASDGEQQDDLRSLMSGKESERFGTKQSYDQATLQDMLDRIDDTDDEVWHQTLEKLERNERRMSQSARTRGYYAIPDSVKATYLPKNKALFEATSEKAVRPNRVNKRRLLVNMVMQNKAMIELDMIKFNQLKQRKKQLRFSKSPIHDWGLYADEHIDANDMVIEYVGEIIRQQVAEERERRYERCGIGSSYLFRIDEDTVIDATRKGSIARFINHCCTPNCSAKIITVDKQKKIVIYANRDIEPGEEITYDYKFPVEPDKIPCLCGSKFCKGR</sequence>
<gene>
    <name evidence="14" type="ORF">INT48_005594</name>
</gene>
<feature type="compositionally biased region" description="Acidic residues" evidence="11">
    <location>
        <begin position="253"/>
        <end position="274"/>
    </location>
</feature>
<keyword evidence="7" id="KW-0539">Nucleus</keyword>
<evidence type="ECO:0000313" key="15">
    <source>
        <dbReference type="Proteomes" id="UP000613177"/>
    </source>
</evidence>
<dbReference type="EC" id="2.1.1.354" evidence="2"/>
<evidence type="ECO:0000256" key="10">
    <source>
        <dbReference type="ARBA" id="ARBA00049129"/>
    </source>
</evidence>
<comment type="catalytic activity">
    <reaction evidence="10">
        <text>N(6),N(6)-dimethyl-L-lysyl(4)-[histone H3] + S-adenosyl-L-methionine = N(6),N(6),N(6)-trimethyl-L-lysyl(4)-[histone H3] + S-adenosyl-L-homocysteine + H(+)</text>
        <dbReference type="Rhea" id="RHEA:60272"/>
        <dbReference type="Rhea" id="RHEA-COMP:15537"/>
        <dbReference type="Rhea" id="RHEA-COMP:15540"/>
        <dbReference type="ChEBI" id="CHEBI:15378"/>
        <dbReference type="ChEBI" id="CHEBI:57856"/>
        <dbReference type="ChEBI" id="CHEBI:59789"/>
        <dbReference type="ChEBI" id="CHEBI:61961"/>
        <dbReference type="ChEBI" id="CHEBI:61976"/>
    </reaction>
</comment>
<evidence type="ECO:0000256" key="6">
    <source>
        <dbReference type="ARBA" id="ARBA00022853"/>
    </source>
</evidence>
<feature type="region of interest" description="Disordered" evidence="11">
    <location>
        <begin position="246"/>
        <end position="382"/>
    </location>
</feature>
<reference evidence="14" key="1">
    <citation type="submission" date="2021-01" db="EMBL/GenBank/DDBJ databases">
        <title>Metabolic potential, ecology and presence of endohyphal bacteria is reflected in genomic diversity of Mucoromycotina.</title>
        <authorList>
            <person name="Muszewska A."/>
            <person name="Okrasinska A."/>
            <person name="Steczkiewicz K."/>
            <person name="Drgas O."/>
            <person name="Orlowska M."/>
            <person name="Perlinska-Lenart U."/>
            <person name="Aleksandrzak-Piekarczyk T."/>
            <person name="Szatraj K."/>
            <person name="Zielenkiewicz U."/>
            <person name="Pilsyk S."/>
            <person name="Malc E."/>
            <person name="Mieczkowski P."/>
            <person name="Kruszewska J.S."/>
            <person name="Biernat P."/>
            <person name="Pawlowska J."/>
        </authorList>
    </citation>
    <scope>NUCLEOTIDE SEQUENCE</scope>
    <source>
        <strain evidence="14">WA0000018081</strain>
    </source>
</reference>
<dbReference type="InterPro" id="IPR044570">
    <property type="entry name" value="Set1-like"/>
</dbReference>
<keyword evidence="15" id="KW-1185">Reference proteome</keyword>
<accession>A0A8H7T004</accession>
<evidence type="ECO:0000259" key="12">
    <source>
        <dbReference type="PROSITE" id="PS50280"/>
    </source>
</evidence>
<comment type="subcellular location">
    <subcellularLocation>
        <location evidence="1">Nucleus</location>
    </subcellularLocation>
</comment>
<dbReference type="Proteomes" id="UP000613177">
    <property type="component" value="Unassembled WGS sequence"/>
</dbReference>
<keyword evidence="3" id="KW-0489">Methyltransferase</keyword>
<dbReference type="Gene3D" id="2.170.270.10">
    <property type="entry name" value="SET domain"/>
    <property type="match status" value="1"/>
</dbReference>
<dbReference type="SUPFAM" id="SSF82199">
    <property type="entry name" value="SET domain"/>
    <property type="match status" value="1"/>
</dbReference>
<feature type="domain" description="Post-SET" evidence="13">
    <location>
        <begin position="614"/>
        <end position="627"/>
    </location>
</feature>
<dbReference type="PROSITE" id="PS50868">
    <property type="entry name" value="POST_SET"/>
    <property type="match status" value="1"/>
</dbReference>
<evidence type="ECO:0000256" key="2">
    <source>
        <dbReference type="ARBA" id="ARBA00012182"/>
    </source>
</evidence>